<reference evidence="1" key="1">
    <citation type="submission" date="2021-02" db="EMBL/GenBank/DDBJ databases">
        <title>FDA dAtabase for Regulatory Grade micrObial Sequences (FDA-ARGOS): Supporting development and validation of Infectious Disease Dx tests.</title>
        <authorList>
            <person name="Sproer C."/>
            <person name="Gronow S."/>
            <person name="Severitt S."/>
            <person name="Schroder I."/>
            <person name="Tallon L."/>
            <person name="Sadzewicz L."/>
            <person name="Zhao X."/>
            <person name="Boylan J."/>
            <person name="Ott S."/>
            <person name="Bowen H."/>
            <person name="Vavikolanu K."/>
            <person name="Mehta A."/>
            <person name="Aluvathingal J."/>
            <person name="Nadendla S."/>
            <person name="Lowell S."/>
            <person name="Myers T."/>
            <person name="Yan Y."/>
            <person name="Sichtig H."/>
        </authorList>
    </citation>
    <scope>NUCLEOTIDE SEQUENCE</scope>
    <source>
        <strain evidence="1">FDAARGOS_1191</strain>
    </source>
</reference>
<dbReference type="AlphaFoldDB" id="A0AAX1L7L7"/>
<dbReference type="Proteomes" id="UP000617681">
    <property type="component" value="Chromosome"/>
</dbReference>
<dbReference type="InterPro" id="IPR029058">
    <property type="entry name" value="AB_hydrolase_fold"/>
</dbReference>
<dbReference type="EMBL" id="CP069534">
    <property type="protein sequence ID" value="QRP70410.1"/>
    <property type="molecule type" value="Genomic_DNA"/>
</dbReference>
<evidence type="ECO:0000313" key="2">
    <source>
        <dbReference type="Proteomes" id="UP000617681"/>
    </source>
</evidence>
<gene>
    <name evidence="1" type="ORF">I6J21_11760</name>
</gene>
<dbReference type="RefSeq" id="WP_155806275.1">
    <property type="nucleotide sequence ID" value="NZ_CP068162.1"/>
</dbReference>
<organism evidence="1 2">
    <name type="scientific">Corynebacterium glucuronolyticum</name>
    <dbReference type="NCBI Taxonomy" id="39791"/>
    <lineage>
        <taxon>Bacteria</taxon>
        <taxon>Bacillati</taxon>
        <taxon>Actinomycetota</taxon>
        <taxon>Actinomycetes</taxon>
        <taxon>Mycobacteriales</taxon>
        <taxon>Corynebacteriaceae</taxon>
        <taxon>Corynebacterium</taxon>
    </lineage>
</organism>
<evidence type="ECO:0008006" key="3">
    <source>
        <dbReference type="Google" id="ProtNLM"/>
    </source>
</evidence>
<protein>
    <recommendedName>
        <fullName evidence="3">Prolyl oligopeptidase family protein</fullName>
    </recommendedName>
</protein>
<dbReference type="SUPFAM" id="SSF53474">
    <property type="entry name" value="alpha/beta-Hydrolases"/>
    <property type="match status" value="1"/>
</dbReference>
<accession>A0AAX1L7L7</accession>
<evidence type="ECO:0000313" key="1">
    <source>
        <dbReference type="EMBL" id="QRP70410.1"/>
    </source>
</evidence>
<name>A0AAX1L7L7_9CORY</name>
<sequence>MIDLFTISFTGFHSGERPKLQMDRAFENNSAGCILNPCSISLPESSLISFEVAVECANEIIENLLAITEGSERNKLSIVNLLAVSEGCGLIRFLCNTTSKVKLNAVLVSACFDRVRTPFGNSFALELKDSGLCHTPPWFDWRQLSVRAGQRLLICHGTQDLNPSTPFLDAWSFFLRAVSSGKDISLIQVGGAHHGYACLSNPDIRERIINWLYERAEK</sequence>
<proteinExistence type="predicted"/>